<dbReference type="Proteomes" id="UP000187609">
    <property type="component" value="Unassembled WGS sequence"/>
</dbReference>
<accession>A0A1J6HT11</accession>
<evidence type="ECO:0000313" key="2">
    <source>
        <dbReference type="Proteomes" id="UP000187609"/>
    </source>
</evidence>
<dbReference type="EMBL" id="MJEQ01037194">
    <property type="protein sequence ID" value="OIS96052.1"/>
    <property type="molecule type" value="Genomic_DNA"/>
</dbReference>
<dbReference type="Gramene" id="OIS96052">
    <property type="protein sequence ID" value="OIS96052"/>
    <property type="gene ID" value="A4A49_29954"/>
</dbReference>
<keyword evidence="2" id="KW-1185">Reference proteome</keyword>
<evidence type="ECO:0000313" key="1">
    <source>
        <dbReference type="EMBL" id="OIS96052.1"/>
    </source>
</evidence>
<comment type="caution">
    <text evidence="1">The sequence shown here is derived from an EMBL/GenBank/DDBJ whole genome shotgun (WGS) entry which is preliminary data.</text>
</comment>
<reference evidence="1" key="1">
    <citation type="submission" date="2016-11" db="EMBL/GenBank/DDBJ databases">
        <title>The genome of Nicotiana attenuata.</title>
        <authorList>
            <person name="Xu S."/>
            <person name="Brockmoeller T."/>
            <person name="Gaquerel E."/>
            <person name="Navarro A."/>
            <person name="Kuhl H."/>
            <person name="Gase K."/>
            <person name="Ling Z."/>
            <person name="Zhou W."/>
            <person name="Kreitzer C."/>
            <person name="Stanke M."/>
            <person name="Tang H."/>
            <person name="Lyons E."/>
            <person name="Pandey P."/>
            <person name="Pandey S.P."/>
            <person name="Timmermann B."/>
            <person name="Baldwin I.T."/>
        </authorList>
    </citation>
    <scope>NUCLEOTIDE SEQUENCE [LARGE SCALE GENOMIC DNA]</scope>
    <source>
        <strain evidence="1">UT</strain>
    </source>
</reference>
<protein>
    <submittedName>
        <fullName evidence="1">Uncharacterized protein</fullName>
    </submittedName>
</protein>
<name>A0A1J6HT11_NICAT</name>
<organism evidence="1 2">
    <name type="scientific">Nicotiana attenuata</name>
    <name type="common">Coyote tobacco</name>
    <dbReference type="NCBI Taxonomy" id="49451"/>
    <lineage>
        <taxon>Eukaryota</taxon>
        <taxon>Viridiplantae</taxon>
        <taxon>Streptophyta</taxon>
        <taxon>Embryophyta</taxon>
        <taxon>Tracheophyta</taxon>
        <taxon>Spermatophyta</taxon>
        <taxon>Magnoliopsida</taxon>
        <taxon>eudicotyledons</taxon>
        <taxon>Gunneridae</taxon>
        <taxon>Pentapetalae</taxon>
        <taxon>asterids</taxon>
        <taxon>lamiids</taxon>
        <taxon>Solanales</taxon>
        <taxon>Solanaceae</taxon>
        <taxon>Nicotianoideae</taxon>
        <taxon>Nicotianeae</taxon>
        <taxon>Nicotiana</taxon>
    </lineage>
</organism>
<gene>
    <name evidence="1" type="ORF">A4A49_29954</name>
</gene>
<proteinExistence type="predicted"/>
<dbReference type="AlphaFoldDB" id="A0A1J6HT11"/>
<sequence>MSTALSEVPLLRNRLTVCPSGEDSYLKDTISLRSPDNPVKADKCDEVTSDKSGSSKFTKIDRFLHQVKQSRTDTATYTISYLQ</sequence>